<sequence length="385" mass="42282">MNGTNMKYPIGELAESASAAVLTADDQRSEKKQERNRSIIKLCAIGTLILIVIIFSSIAWFTMNREVGTSGMGVKVAPAPFELEVRGTDIENEDDFSKADDEYDDGVDLEELDAYQTAGQYGKIIWRKTGTSADDGHYPDGLSPNSHGKLTFWVVPNSTGTLDIEFKFKVRCFIGTYTPAATEDADPSLNNLFEVNESMEVTAENGLKDAADLAKKKDALKYIQSHILFFSDFDGTNYSGFLGTGRSIRFGDCINPSAEPKAKYNAGNAVTVTEGQKYQVTIYWKWANTLEQMIFDSNSQYRDDPLFATSNTTDRNAIYTYLKDTTNNSAFSGASDIESLLTTIQGGTDISTALATLTTAYDNADQIIGNNLDYILIEMIAETAS</sequence>
<dbReference type="eggNOG" id="ENOG50345PA">
    <property type="taxonomic scope" value="Bacteria"/>
</dbReference>
<name>E6UDT0_RUMA7</name>
<feature type="transmembrane region" description="Helical" evidence="1">
    <location>
        <begin position="39"/>
        <end position="61"/>
    </location>
</feature>
<reference evidence="2 3" key="1">
    <citation type="journal article" date="2011" name="J. Bacteriol.">
        <title>Complete genome of the cellulolytic ruminal bacterium Ruminococcus albus 7.</title>
        <authorList>
            <person name="Suen G."/>
            <person name="Stevenson D.M."/>
            <person name="Bruce D.C."/>
            <person name="Chertkov O."/>
            <person name="Copeland A."/>
            <person name="Cheng J.F."/>
            <person name="Detter C."/>
            <person name="Detter J.C."/>
            <person name="Goodwin L.A."/>
            <person name="Han C.S."/>
            <person name="Hauser L.J."/>
            <person name="Ivanova N.N."/>
            <person name="Kyrpides N.C."/>
            <person name="Land M.L."/>
            <person name="Lapidus A."/>
            <person name="Lucas S."/>
            <person name="Ovchinnikova G."/>
            <person name="Pitluck S."/>
            <person name="Tapia R."/>
            <person name="Woyke T."/>
            <person name="Boyum J."/>
            <person name="Mead D."/>
            <person name="Weimer P.J."/>
        </authorList>
    </citation>
    <scope>NUCLEOTIDE SEQUENCE [LARGE SCALE GENOMIC DNA]</scope>
    <source>
        <strain evidence="3">ATCC 27210 / DSM 20455 / JCM 14654 / NCDO 2250 / 7</strain>
    </source>
</reference>
<dbReference type="STRING" id="697329.Rumal_0351"/>
<evidence type="ECO:0000256" key="1">
    <source>
        <dbReference type="SAM" id="Phobius"/>
    </source>
</evidence>
<protein>
    <submittedName>
        <fullName evidence="2">Uncharacterized protein</fullName>
    </submittedName>
</protein>
<evidence type="ECO:0000313" key="3">
    <source>
        <dbReference type="Proteomes" id="UP000006919"/>
    </source>
</evidence>
<organism evidence="2 3">
    <name type="scientific">Ruminococcus albus (strain ATCC 27210 / DSM 20455 / JCM 14654 / NCDO 2250 / 7)</name>
    <dbReference type="NCBI Taxonomy" id="697329"/>
    <lineage>
        <taxon>Bacteria</taxon>
        <taxon>Bacillati</taxon>
        <taxon>Bacillota</taxon>
        <taxon>Clostridia</taxon>
        <taxon>Eubacteriales</taxon>
        <taxon>Oscillospiraceae</taxon>
        <taxon>Ruminococcus</taxon>
    </lineage>
</organism>
<proteinExistence type="predicted"/>
<dbReference type="OrthoDB" id="1975003at2"/>
<keyword evidence="1" id="KW-0472">Membrane</keyword>
<dbReference type="Proteomes" id="UP000006919">
    <property type="component" value="Chromosome"/>
</dbReference>
<dbReference type="HOGENOM" id="CLU_879651_0_0_9"/>
<keyword evidence="1" id="KW-1133">Transmembrane helix</keyword>
<gene>
    <name evidence="2" type="ordered locus">Rumal_0351</name>
</gene>
<evidence type="ECO:0000313" key="2">
    <source>
        <dbReference type="EMBL" id="ADU20908.1"/>
    </source>
</evidence>
<dbReference type="EMBL" id="CP002403">
    <property type="protein sequence ID" value="ADU20908.1"/>
    <property type="molecule type" value="Genomic_DNA"/>
</dbReference>
<dbReference type="AlphaFoldDB" id="E6UDT0"/>
<dbReference type="RefSeq" id="WP_013497100.1">
    <property type="nucleotide sequence ID" value="NC_014833.1"/>
</dbReference>
<accession>E6UDT0</accession>
<keyword evidence="1" id="KW-0812">Transmembrane</keyword>
<dbReference type="KEGG" id="ral:Rumal_0351"/>